<gene>
    <name evidence="6" type="ORF">FD35_GL002228</name>
</gene>
<reference evidence="6 7" key="1">
    <citation type="journal article" date="2015" name="Genome Announc.">
        <title>Expanding the biotechnology potential of lactobacilli through comparative genomics of 213 strains and associated genera.</title>
        <authorList>
            <person name="Sun Z."/>
            <person name="Harris H.M."/>
            <person name="McCann A."/>
            <person name="Guo C."/>
            <person name="Argimon S."/>
            <person name="Zhang W."/>
            <person name="Yang X."/>
            <person name="Jeffery I.B."/>
            <person name="Cooney J.C."/>
            <person name="Kagawa T.F."/>
            <person name="Liu W."/>
            <person name="Song Y."/>
            <person name="Salvetti E."/>
            <person name="Wrobel A."/>
            <person name="Rasinkangas P."/>
            <person name="Parkhill J."/>
            <person name="Rea M.C."/>
            <person name="O'Sullivan O."/>
            <person name="Ritari J."/>
            <person name="Douillard F.P."/>
            <person name="Paul Ross R."/>
            <person name="Yang R."/>
            <person name="Briner A.E."/>
            <person name="Felis G.E."/>
            <person name="de Vos W.M."/>
            <person name="Barrangou R."/>
            <person name="Klaenhammer T.R."/>
            <person name="Caufield P.W."/>
            <person name="Cui Y."/>
            <person name="Zhang H."/>
            <person name="O'Toole P.W."/>
        </authorList>
    </citation>
    <scope>NUCLEOTIDE SEQUENCE [LARGE SCALE GENOMIC DNA]</scope>
    <source>
        <strain evidence="6 7">DSM 15814</strain>
    </source>
</reference>
<organism evidence="6 7">
    <name type="scientific">Furfurilactobacillus rossiae DSM 15814</name>
    <dbReference type="NCBI Taxonomy" id="1114972"/>
    <lineage>
        <taxon>Bacteria</taxon>
        <taxon>Bacillati</taxon>
        <taxon>Bacillota</taxon>
        <taxon>Bacilli</taxon>
        <taxon>Lactobacillales</taxon>
        <taxon>Lactobacillaceae</taxon>
        <taxon>Furfurilactobacillus</taxon>
    </lineage>
</organism>
<dbReference type="RefSeq" id="WP_017262864.1">
    <property type="nucleotide sequence ID" value="NZ_AUAW01000006.1"/>
</dbReference>
<dbReference type="InterPro" id="IPR046335">
    <property type="entry name" value="LacI/GalR-like_sensor"/>
</dbReference>
<dbReference type="InterPro" id="IPR028082">
    <property type="entry name" value="Peripla_BP_I"/>
</dbReference>
<evidence type="ECO:0000313" key="6">
    <source>
        <dbReference type="EMBL" id="KRL56186.1"/>
    </source>
</evidence>
<dbReference type="OrthoDB" id="9775106at2"/>
<dbReference type="Proteomes" id="UP000051999">
    <property type="component" value="Unassembled WGS sequence"/>
</dbReference>
<dbReference type="NCBIfam" id="NF047341">
    <property type="entry name" value="lactose_RbsR"/>
    <property type="match status" value="1"/>
</dbReference>
<dbReference type="InterPro" id="IPR010982">
    <property type="entry name" value="Lambda_DNA-bd_dom_sf"/>
</dbReference>
<accession>A0A0R1RP55</accession>
<keyword evidence="1" id="KW-0678">Repressor</keyword>
<dbReference type="GO" id="GO:0003700">
    <property type="term" value="F:DNA-binding transcription factor activity"/>
    <property type="evidence" value="ECO:0007669"/>
    <property type="project" value="TreeGrafter"/>
</dbReference>
<protein>
    <submittedName>
        <fullName evidence="6">Ribose operon repressor</fullName>
    </submittedName>
</protein>
<dbReference type="SUPFAM" id="SSF53822">
    <property type="entry name" value="Periplasmic binding protein-like I"/>
    <property type="match status" value="1"/>
</dbReference>
<evidence type="ECO:0000313" key="7">
    <source>
        <dbReference type="Proteomes" id="UP000051999"/>
    </source>
</evidence>
<keyword evidence="4" id="KW-0804">Transcription</keyword>
<dbReference type="PATRIC" id="fig|1114972.6.peg.2281"/>
<keyword evidence="7" id="KW-1185">Reference proteome</keyword>
<evidence type="ECO:0000259" key="5">
    <source>
        <dbReference type="PROSITE" id="PS50932"/>
    </source>
</evidence>
<dbReference type="PANTHER" id="PTHR30146">
    <property type="entry name" value="LACI-RELATED TRANSCRIPTIONAL REPRESSOR"/>
    <property type="match status" value="1"/>
</dbReference>
<evidence type="ECO:0000256" key="4">
    <source>
        <dbReference type="ARBA" id="ARBA00023163"/>
    </source>
</evidence>
<dbReference type="PANTHER" id="PTHR30146:SF148">
    <property type="entry name" value="HTH-TYPE TRANSCRIPTIONAL REPRESSOR PURR-RELATED"/>
    <property type="match status" value="1"/>
</dbReference>
<feature type="domain" description="HTH lacI-type" evidence="5">
    <location>
        <begin position="5"/>
        <end position="60"/>
    </location>
</feature>
<evidence type="ECO:0000256" key="2">
    <source>
        <dbReference type="ARBA" id="ARBA00023015"/>
    </source>
</evidence>
<dbReference type="InterPro" id="IPR000843">
    <property type="entry name" value="HTH_LacI"/>
</dbReference>
<evidence type="ECO:0000256" key="1">
    <source>
        <dbReference type="ARBA" id="ARBA00022491"/>
    </source>
</evidence>
<dbReference type="Gene3D" id="1.10.260.40">
    <property type="entry name" value="lambda repressor-like DNA-binding domains"/>
    <property type="match status" value="1"/>
</dbReference>
<dbReference type="CDD" id="cd01392">
    <property type="entry name" value="HTH_LacI"/>
    <property type="match status" value="1"/>
</dbReference>
<dbReference type="Pfam" id="PF13377">
    <property type="entry name" value="Peripla_BP_3"/>
    <property type="match status" value="1"/>
</dbReference>
<name>A0A0R1RP55_9LACO</name>
<dbReference type="GO" id="GO:0000976">
    <property type="term" value="F:transcription cis-regulatory region binding"/>
    <property type="evidence" value="ECO:0007669"/>
    <property type="project" value="TreeGrafter"/>
</dbReference>
<dbReference type="STRING" id="1114972.FD35_GL002228"/>
<dbReference type="SMART" id="SM00354">
    <property type="entry name" value="HTH_LACI"/>
    <property type="match status" value="1"/>
</dbReference>
<comment type="caution">
    <text evidence="6">The sequence shown here is derived from an EMBL/GenBank/DDBJ whole genome shotgun (WGS) entry which is preliminary data.</text>
</comment>
<dbReference type="PROSITE" id="PS50932">
    <property type="entry name" value="HTH_LACI_2"/>
    <property type="match status" value="1"/>
</dbReference>
<keyword evidence="2" id="KW-0805">Transcription regulation</keyword>
<dbReference type="SUPFAM" id="SSF47413">
    <property type="entry name" value="lambda repressor-like DNA-binding domains"/>
    <property type="match status" value="1"/>
</dbReference>
<keyword evidence="3" id="KW-0238">DNA-binding</keyword>
<dbReference type="EMBL" id="AZFF01000005">
    <property type="protein sequence ID" value="KRL56186.1"/>
    <property type="molecule type" value="Genomic_DNA"/>
</dbReference>
<sequence length="335" mass="37123">MAKRVTIKDVAKAVGLSITTVSQILNGKGERFPAATQEKVMKIRDQLGYVPNFNARNLISHSMKTVGIIVPNLVNPFFAMFLRGIQDAMYEHECVPMILSADRNEKLEHYYLRTLVERGVDAMIIASSAVGNEELNGLLKSNRVPYLLFDQNDPINEGDRIIVDDERGGELAATHLIESGHHKIAVVLPDRPSQNVRLRMAGYRSALVRHGISVDDSLIFSTELSKAGGWAVANQVIDSGATAVFCANDEMALGLMRGIETVGKNVPQDLSVVGYDDIDLDDYMAPRLTTIHQPVYDMGTWASQMIMNRLRDPEHAPQLKVVDVSLVKRDSVRKI</sequence>
<dbReference type="AlphaFoldDB" id="A0A0R1RP55"/>
<evidence type="ECO:0000256" key="3">
    <source>
        <dbReference type="ARBA" id="ARBA00023125"/>
    </source>
</evidence>
<dbReference type="Gene3D" id="3.40.50.2300">
    <property type="match status" value="2"/>
</dbReference>
<dbReference type="eggNOG" id="COG1609">
    <property type="taxonomic scope" value="Bacteria"/>
</dbReference>
<proteinExistence type="predicted"/>
<dbReference type="Pfam" id="PF00356">
    <property type="entry name" value="LacI"/>
    <property type="match status" value="1"/>
</dbReference>